<dbReference type="PANTHER" id="PTHR11616">
    <property type="entry name" value="SODIUM/CHLORIDE DEPENDENT TRANSPORTER"/>
    <property type="match status" value="1"/>
</dbReference>
<feature type="transmembrane region" description="Helical" evidence="6">
    <location>
        <begin position="63"/>
        <end position="89"/>
    </location>
</feature>
<dbReference type="OrthoDB" id="6581954at2759"/>
<sequence>AFLIPYSIMLFFTGLPLFLMELSLGQYGAAGPITVWKCCPILKGPGLAFVAYPEALALLPGSVFWSILFFLMLFTLGVDTLFILFYIFMEMYNTPLHYGRYEYPRWGKALGICLGTLCCIQIPIWAGVAIFRESGTLVDRFKNSLRPLNSWRSSSNQRDPSTSIIDVPYTVNLTEQDFNDPVWQMGGISEA</sequence>
<name>A0A2G9R4A3_AQUCT</name>
<organism evidence="7 8">
    <name type="scientific">Aquarana catesbeiana</name>
    <name type="common">American bullfrog</name>
    <name type="synonym">Rana catesbeiana</name>
    <dbReference type="NCBI Taxonomy" id="8400"/>
    <lineage>
        <taxon>Eukaryota</taxon>
        <taxon>Metazoa</taxon>
        <taxon>Chordata</taxon>
        <taxon>Craniata</taxon>
        <taxon>Vertebrata</taxon>
        <taxon>Euteleostomi</taxon>
        <taxon>Amphibia</taxon>
        <taxon>Batrachia</taxon>
        <taxon>Anura</taxon>
        <taxon>Neobatrachia</taxon>
        <taxon>Ranoidea</taxon>
        <taxon>Ranidae</taxon>
        <taxon>Aquarana</taxon>
    </lineage>
</organism>
<proteinExistence type="predicted"/>
<evidence type="ECO:0000313" key="7">
    <source>
        <dbReference type="EMBL" id="PIO22665.1"/>
    </source>
</evidence>
<dbReference type="SUPFAM" id="SSF161070">
    <property type="entry name" value="SNF-like"/>
    <property type="match status" value="2"/>
</dbReference>
<dbReference type="EMBL" id="KV979918">
    <property type="protein sequence ID" value="PIO22665.1"/>
    <property type="molecule type" value="Genomic_DNA"/>
</dbReference>
<keyword evidence="2" id="KW-0813">Transport</keyword>
<feature type="transmembrane region" description="Helical" evidence="6">
    <location>
        <begin position="6"/>
        <end position="24"/>
    </location>
</feature>
<keyword evidence="4 6" id="KW-1133">Transmembrane helix</keyword>
<dbReference type="AlphaFoldDB" id="A0A2G9R4A3"/>
<dbReference type="PANTHER" id="PTHR11616:SF318">
    <property type="entry name" value="TRANSPORTER"/>
    <property type="match status" value="1"/>
</dbReference>
<evidence type="ECO:0000256" key="4">
    <source>
        <dbReference type="ARBA" id="ARBA00022989"/>
    </source>
</evidence>
<dbReference type="InterPro" id="IPR000175">
    <property type="entry name" value="Na/ntran_symport"/>
</dbReference>
<evidence type="ECO:0000256" key="3">
    <source>
        <dbReference type="ARBA" id="ARBA00022692"/>
    </source>
</evidence>
<keyword evidence="5 6" id="KW-0472">Membrane</keyword>
<evidence type="ECO:0000256" key="6">
    <source>
        <dbReference type="SAM" id="Phobius"/>
    </source>
</evidence>
<evidence type="ECO:0000256" key="2">
    <source>
        <dbReference type="ARBA" id="ARBA00022448"/>
    </source>
</evidence>
<gene>
    <name evidence="7" type="ORF">AB205_0190850</name>
</gene>
<comment type="subcellular location">
    <subcellularLocation>
        <location evidence="1">Membrane</location>
        <topology evidence="1">Multi-pass membrane protein</topology>
    </subcellularLocation>
</comment>
<keyword evidence="3 6" id="KW-0812">Transmembrane</keyword>
<reference evidence="8" key="1">
    <citation type="journal article" date="2017" name="Nat. Commun.">
        <title>The North American bullfrog draft genome provides insight into hormonal regulation of long noncoding RNA.</title>
        <authorList>
            <person name="Hammond S.A."/>
            <person name="Warren R.L."/>
            <person name="Vandervalk B.P."/>
            <person name="Kucuk E."/>
            <person name="Khan H."/>
            <person name="Gibb E.A."/>
            <person name="Pandoh P."/>
            <person name="Kirk H."/>
            <person name="Zhao Y."/>
            <person name="Jones M."/>
            <person name="Mungall A.J."/>
            <person name="Coope R."/>
            <person name="Pleasance S."/>
            <person name="Moore R.A."/>
            <person name="Holt R.A."/>
            <person name="Round J.M."/>
            <person name="Ohora S."/>
            <person name="Walle B.V."/>
            <person name="Veldhoen N."/>
            <person name="Helbing C.C."/>
            <person name="Birol I."/>
        </authorList>
    </citation>
    <scope>NUCLEOTIDE SEQUENCE [LARGE SCALE GENOMIC DNA]</scope>
</reference>
<dbReference type="Pfam" id="PF00209">
    <property type="entry name" value="SNF"/>
    <property type="match status" value="1"/>
</dbReference>
<evidence type="ECO:0000256" key="5">
    <source>
        <dbReference type="ARBA" id="ARBA00023136"/>
    </source>
</evidence>
<dbReference type="InterPro" id="IPR037272">
    <property type="entry name" value="SNS_sf"/>
</dbReference>
<evidence type="ECO:0000256" key="1">
    <source>
        <dbReference type="ARBA" id="ARBA00004141"/>
    </source>
</evidence>
<evidence type="ECO:0000313" key="8">
    <source>
        <dbReference type="Proteomes" id="UP000228934"/>
    </source>
</evidence>
<dbReference type="GO" id="GO:0089718">
    <property type="term" value="P:amino acid import across plasma membrane"/>
    <property type="evidence" value="ECO:0007669"/>
    <property type="project" value="TreeGrafter"/>
</dbReference>
<dbReference type="GO" id="GO:0005283">
    <property type="term" value="F:amino acid:sodium symporter activity"/>
    <property type="evidence" value="ECO:0007669"/>
    <property type="project" value="TreeGrafter"/>
</dbReference>
<dbReference type="GO" id="GO:0005886">
    <property type="term" value="C:plasma membrane"/>
    <property type="evidence" value="ECO:0007669"/>
    <property type="project" value="TreeGrafter"/>
</dbReference>
<keyword evidence="8" id="KW-1185">Reference proteome</keyword>
<feature type="transmembrane region" description="Helical" evidence="6">
    <location>
        <begin position="109"/>
        <end position="131"/>
    </location>
</feature>
<feature type="non-terminal residue" evidence="7">
    <location>
        <position position="1"/>
    </location>
</feature>
<accession>A0A2G9R4A3</accession>
<protein>
    <submittedName>
        <fullName evidence="7">Uncharacterized protein</fullName>
    </submittedName>
</protein>
<dbReference type="Proteomes" id="UP000228934">
    <property type="component" value="Unassembled WGS sequence"/>
</dbReference>
<dbReference type="PROSITE" id="PS50267">
    <property type="entry name" value="NA_NEUROTRAN_SYMP_3"/>
    <property type="match status" value="1"/>
</dbReference>